<dbReference type="Pfam" id="PF01048">
    <property type="entry name" value="PNP_UDP_1"/>
    <property type="match status" value="1"/>
</dbReference>
<dbReference type="EMBL" id="CP017921">
    <property type="protein sequence ID" value="APH39983.1"/>
    <property type="molecule type" value="Genomic_DNA"/>
</dbReference>
<dbReference type="GO" id="GO:0017061">
    <property type="term" value="F:S-methyl-5-thioadenosine phosphorylase activity"/>
    <property type="evidence" value="ECO:0007669"/>
    <property type="project" value="InterPro"/>
</dbReference>
<dbReference type="CDD" id="cd09010">
    <property type="entry name" value="MTAP_SsMTAPII_like_MTIP"/>
    <property type="match status" value="1"/>
</dbReference>
<feature type="site" description="Important for substrate specificity" evidence="3">
    <location>
        <position position="161"/>
    </location>
</feature>
<dbReference type="PANTHER" id="PTHR42679:SF2">
    <property type="entry name" value="S-METHYL-5'-THIOADENOSINE PHOSPHORYLASE"/>
    <property type="match status" value="1"/>
</dbReference>
<comment type="pathway">
    <text evidence="3">Purine metabolism; purine nucleoside salvage.</text>
</comment>
<dbReference type="EMBL" id="RJJG01000004">
    <property type="protein sequence ID" value="RNI09189.1"/>
    <property type="molecule type" value="Genomic_DNA"/>
</dbReference>
<dbReference type="HAMAP" id="MF_01963">
    <property type="entry name" value="MTAP"/>
    <property type="match status" value="1"/>
</dbReference>
<dbReference type="GO" id="GO:0005829">
    <property type="term" value="C:cytosol"/>
    <property type="evidence" value="ECO:0007669"/>
    <property type="project" value="TreeGrafter"/>
</dbReference>
<dbReference type="Proteomes" id="UP000267921">
    <property type="component" value="Unassembled WGS sequence"/>
</dbReference>
<dbReference type="EMBL" id="FNMU01000002">
    <property type="protein sequence ID" value="SDW37222.1"/>
    <property type="molecule type" value="Genomic_DNA"/>
</dbReference>
<evidence type="ECO:0000256" key="2">
    <source>
        <dbReference type="ARBA" id="ARBA00022679"/>
    </source>
</evidence>
<feature type="domain" description="Nucleoside phosphorylase" evidence="4">
    <location>
        <begin position="48"/>
        <end position="232"/>
    </location>
</feature>
<feature type="site" description="Important for substrate specificity" evidence="3">
    <location>
        <position position="214"/>
    </location>
</feature>
<evidence type="ECO:0000313" key="7">
    <source>
        <dbReference type="EMBL" id="SDW37222.1"/>
    </source>
</evidence>
<dbReference type="AlphaFoldDB" id="A0A1L3Q584"/>
<keyword evidence="2 3" id="KW-0808">Transferase</keyword>
<comment type="catalytic activity">
    <reaction evidence="3">
        <text>S-methyl-5'-thioinosine + phosphate = 5-(methylsulfanyl)-alpha-D-ribose 1-phosphate + hypoxanthine</text>
        <dbReference type="Rhea" id="RHEA:30643"/>
        <dbReference type="ChEBI" id="CHEBI:17368"/>
        <dbReference type="ChEBI" id="CHEBI:43474"/>
        <dbReference type="ChEBI" id="CHEBI:48595"/>
        <dbReference type="ChEBI" id="CHEBI:58533"/>
        <dbReference type="EC" id="2.4.2.44"/>
    </reaction>
</comment>
<evidence type="ECO:0000259" key="4">
    <source>
        <dbReference type="Pfam" id="PF01048"/>
    </source>
</evidence>
<dbReference type="GO" id="GO:0006166">
    <property type="term" value="P:purine ribonucleoside salvage"/>
    <property type="evidence" value="ECO:0007669"/>
    <property type="project" value="UniProtKB-UniRule"/>
</dbReference>
<feature type="binding site" evidence="3">
    <location>
        <position position="178"/>
    </location>
    <ligand>
        <name>substrate</name>
    </ligand>
</feature>
<evidence type="ECO:0000313" key="5">
    <source>
        <dbReference type="EMBL" id="APH39983.1"/>
    </source>
</evidence>
<dbReference type="RefSeq" id="WP_072562382.1">
    <property type="nucleotide sequence ID" value="NZ_CP017921.1"/>
</dbReference>
<reference evidence="7 9" key="2">
    <citation type="submission" date="2016-10" db="EMBL/GenBank/DDBJ databases">
        <authorList>
            <person name="de Groot N.N."/>
        </authorList>
    </citation>
    <scope>NUCLEOTIDE SEQUENCE [LARGE SCALE GENOMIC DNA]</scope>
    <source>
        <strain evidence="7 9">Z-7982</strain>
    </source>
</reference>
<dbReference type="PANTHER" id="PTHR42679">
    <property type="entry name" value="S-METHYL-5'-THIOADENOSINE PHOSPHORYLASE"/>
    <property type="match status" value="1"/>
</dbReference>
<comment type="subunit">
    <text evidence="3">Homotrimer.</text>
</comment>
<evidence type="ECO:0000256" key="1">
    <source>
        <dbReference type="ARBA" id="ARBA00022676"/>
    </source>
</evidence>
<comment type="caution">
    <text evidence="3">Lacks conserved residue(s) required for the propagation of feature annotation.</text>
</comment>
<dbReference type="KEGG" id="mhaz:BHR79_09645"/>
<organism evidence="5 8">
    <name type="scientific">Methanohalophilus halophilus</name>
    <dbReference type="NCBI Taxonomy" id="2177"/>
    <lineage>
        <taxon>Archaea</taxon>
        <taxon>Methanobacteriati</taxon>
        <taxon>Methanobacteriota</taxon>
        <taxon>Stenosarchaea group</taxon>
        <taxon>Methanomicrobia</taxon>
        <taxon>Methanosarcinales</taxon>
        <taxon>Methanosarcinaceae</taxon>
        <taxon>Methanohalophilus</taxon>
    </lineage>
</organism>
<dbReference type="Proteomes" id="UP000186879">
    <property type="component" value="Chromosome"/>
</dbReference>
<dbReference type="Gene3D" id="3.40.50.1580">
    <property type="entry name" value="Nucleoside phosphorylase domain"/>
    <property type="match status" value="1"/>
</dbReference>
<feature type="binding site" evidence="3">
    <location>
        <begin position="202"/>
        <end position="204"/>
    </location>
    <ligand>
        <name>substrate</name>
    </ligand>
</feature>
<dbReference type="Proteomes" id="UP000198669">
    <property type="component" value="Unassembled WGS sequence"/>
</dbReference>
<sequence length="256" mass="28500">MDREISFAIIGGVGFLKNNGYEKMTISSTYGNVECFIGKTSGMNFALIPRHSISGPHIPPHMINYRAIICAVKKLGVKQVIATNSVGSMKGHLTGSFFIPDDFIDFTKGRESTYYHDQTVHVDMNQPYCPRLRQSLMSAVQEIREDFFEGTYVCTEGPRFETKAEIKMMASFGDVVGMTGLPEVILARETKICYASICTVTNPACGMGNERLTADEVVGVLKNREKVLFDLIINTFLCMDDKRTCICRLAKDQACL</sequence>
<feature type="binding site" evidence="3">
    <location>
        <position position="179"/>
    </location>
    <ligand>
        <name>phosphate</name>
        <dbReference type="ChEBI" id="CHEBI:43474"/>
    </ligand>
</feature>
<name>A0A1L3Q584_9EURY</name>
<dbReference type="GO" id="GO:0019509">
    <property type="term" value="P:L-methionine salvage from methylthioadenosine"/>
    <property type="evidence" value="ECO:0007669"/>
    <property type="project" value="TreeGrafter"/>
</dbReference>
<comment type="function">
    <text evidence="3">Catalyzes the reversible phosphorylation of S-methyl-5'-thioinosine (MTI) to hypoxanthine and 5-methylthioribose-1-phosphate. Involved in the breakdown of S-methyl-5'-thioadenosine (MTA), a major by-product of polyamine biosynthesis. Catabolism of (MTA) occurs via deamination to MTI and phosphorolysis to hypoxanthine.</text>
</comment>
<dbReference type="STRING" id="2177.BHR79_09645"/>
<dbReference type="InterPro" id="IPR010044">
    <property type="entry name" value="MTAP"/>
</dbReference>
<accession>A0A1L3Q584</accession>
<dbReference type="OrthoDB" id="7681at2157"/>
<reference evidence="6 10" key="3">
    <citation type="submission" date="2018-10" db="EMBL/GenBank/DDBJ databases">
        <title>Cultivation of a novel Methanohalophilus strain from Kebrit Deep of the Red Sea and a genomic comparison of members of the genus Methanohalophilus.</title>
        <authorList>
            <person name="Guan Y."/>
            <person name="Ngugi D.K."/>
            <person name="Stingl U."/>
        </authorList>
    </citation>
    <scope>NUCLEOTIDE SEQUENCE [LARGE SCALE GENOMIC DNA]</scope>
    <source>
        <strain evidence="6 10">DSM 3094</strain>
    </source>
</reference>
<feature type="binding site" evidence="3">
    <location>
        <begin position="50"/>
        <end position="51"/>
    </location>
    <ligand>
        <name>phosphate</name>
        <dbReference type="ChEBI" id="CHEBI:43474"/>
    </ligand>
</feature>
<evidence type="ECO:0000313" key="6">
    <source>
        <dbReference type="EMBL" id="RNI09189.1"/>
    </source>
</evidence>
<evidence type="ECO:0000313" key="10">
    <source>
        <dbReference type="Proteomes" id="UP000267921"/>
    </source>
</evidence>
<dbReference type="EC" id="2.4.2.44" evidence="3"/>
<keyword evidence="8" id="KW-1185">Reference proteome</keyword>
<dbReference type="InterPro" id="IPR035994">
    <property type="entry name" value="Nucleoside_phosphorylase_sf"/>
</dbReference>
<dbReference type="GeneID" id="30584035"/>
<evidence type="ECO:0000256" key="3">
    <source>
        <dbReference type="HAMAP-Rule" id="MF_01963"/>
    </source>
</evidence>
<keyword evidence="1 3" id="KW-0328">Glycosyltransferase</keyword>
<reference evidence="5 8" key="1">
    <citation type="submission" date="2016-10" db="EMBL/GenBank/DDBJ databases">
        <title>Methanohalophilus halophilus.</title>
        <authorList>
            <person name="L'haridon S."/>
        </authorList>
    </citation>
    <scope>NUCLEOTIDE SEQUENCE [LARGE SCALE GENOMIC DNA]</scope>
    <source>
        <strain evidence="5 8">Z-7982</strain>
    </source>
</reference>
<comment type="miscellaneous">
    <text evidence="3">Although this enzyme belongs to the family of MTA phosphorylases based on sequence homology, it has been shown that conserved amino acid substitutions in the substrate binding pocket convert the substrate specificity of this enzyme from 6-aminopurines to 6-oxopurines.</text>
</comment>
<comment type="similarity">
    <text evidence="3">Belongs to the PNP/MTAP phosphorylase family. MTAP subfamily.</text>
</comment>
<gene>
    <name evidence="5" type="ORF">BHR79_09645</name>
    <name evidence="6" type="ORF">EFE40_05615</name>
    <name evidence="7" type="ORF">SAMN04515625_0848</name>
</gene>
<protein>
    <recommendedName>
        <fullName evidence="3">Probable S-methyl-5'-thioinosine phosphorylase</fullName>
        <ecNumber evidence="3">2.4.2.44</ecNumber>
    </recommendedName>
    <alternativeName>
        <fullName evidence="3">5'-methylthioinosine phosphorylase</fullName>
        <shortName evidence="3">MTI phosphorylase</shortName>
        <shortName evidence="3">MTIP</shortName>
    </alternativeName>
</protein>
<dbReference type="UniPathway" id="UPA00606"/>
<dbReference type="InterPro" id="IPR000845">
    <property type="entry name" value="Nucleoside_phosphorylase_d"/>
</dbReference>
<evidence type="ECO:0000313" key="8">
    <source>
        <dbReference type="Proteomes" id="UP000186879"/>
    </source>
</evidence>
<evidence type="ECO:0000313" key="9">
    <source>
        <dbReference type="Proteomes" id="UP000198669"/>
    </source>
</evidence>
<keyword evidence="3" id="KW-0660">Purine salvage</keyword>
<proteinExistence type="inferred from homology"/>
<dbReference type="SUPFAM" id="SSF53167">
    <property type="entry name" value="Purine and uridine phosphorylases"/>
    <property type="match status" value="1"/>
</dbReference>